<reference evidence="5 6" key="1">
    <citation type="submission" date="2019-01" db="EMBL/GenBank/DDBJ databases">
        <title>A draft genome assembly of the solar-powered sea slug Elysia chlorotica.</title>
        <authorList>
            <person name="Cai H."/>
            <person name="Li Q."/>
            <person name="Fang X."/>
            <person name="Li J."/>
            <person name="Curtis N.E."/>
            <person name="Altenburger A."/>
            <person name="Shibata T."/>
            <person name="Feng M."/>
            <person name="Maeda T."/>
            <person name="Schwartz J.A."/>
            <person name="Shigenobu S."/>
            <person name="Lundholm N."/>
            <person name="Nishiyama T."/>
            <person name="Yang H."/>
            <person name="Hasebe M."/>
            <person name="Li S."/>
            <person name="Pierce S.K."/>
            <person name="Wang J."/>
        </authorList>
    </citation>
    <scope>NUCLEOTIDE SEQUENCE [LARGE SCALE GENOMIC DNA]</scope>
    <source>
        <strain evidence="5">EC2010</strain>
        <tissue evidence="5">Whole organism of an adult</tissue>
    </source>
</reference>
<evidence type="ECO:0000256" key="2">
    <source>
        <dbReference type="ARBA" id="ARBA00023043"/>
    </source>
</evidence>
<evidence type="ECO:0000256" key="1">
    <source>
        <dbReference type="ARBA" id="ARBA00022737"/>
    </source>
</evidence>
<feature type="compositionally biased region" description="Basic and acidic residues" evidence="4">
    <location>
        <begin position="408"/>
        <end position="428"/>
    </location>
</feature>
<dbReference type="PANTHER" id="PTHR24188:SF29">
    <property type="entry name" value="GH09064P"/>
    <property type="match status" value="1"/>
</dbReference>
<dbReference type="PROSITE" id="PS50297">
    <property type="entry name" value="ANK_REP_REGION"/>
    <property type="match status" value="4"/>
</dbReference>
<dbReference type="InterPro" id="IPR002110">
    <property type="entry name" value="Ankyrin_rpt"/>
</dbReference>
<keyword evidence="6" id="KW-1185">Reference proteome</keyword>
<dbReference type="Pfam" id="PF13637">
    <property type="entry name" value="Ank_4"/>
    <property type="match status" value="1"/>
</dbReference>
<feature type="repeat" description="ANK" evidence="3">
    <location>
        <begin position="67"/>
        <end position="99"/>
    </location>
</feature>
<feature type="compositionally biased region" description="Low complexity" evidence="4">
    <location>
        <begin position="790"/>
        <end position="804"/>
    </location>
</feature>
<proteinExistence type="predicted"/>
<dbReference type="Proteomes" id="UP000271974">
    <property type="component" value="Unassembled WGS sequence"/>
</dbReference>
<feature type="region of interest" description="Disordered" evidence="4">
    <location>
        <begin position="318"/>
        <end position="836"/>
    </location>
</feature>
<organism evidence="5 6">
    <name type="scientific">Elysia chlorotica</name>
    <name type="common">Eastern emerald elysia</name>
    <name type="synonym">Sea slug</name>
    <dbReference type="NCBI Taxonomy" id="188477"/>
    <lineage>
        <taxon>Eukaryota</taxon>
        <taxon>Metazoa</taxon>
        <taxon>Spiralia</taxon>
        <taxon>Lophotrochozoa</taxon>
        <taxon>Mollusca</taxon>
        <taxon>Gastropoda</taxon>
        <taxon>Heterobranchia</taxon>
        <taxon>Euthyneura</taxon>
        <taxon>Panpulmonata</taxon>
        <taxon>Sacoglossa</taxon>
        <taxon>Placobranchoidea</taxon>
        <taxon>Plakobranchidae</taxon>
        <taxon>Elysia</taxon>
    </lineage>
</organism>
<dbReference type="PANTHER" id="PTHR24188">
    <property type="entry name" value="ANKYRIN REPEAT PROTEIN"/>
    <property type="match status" value="1"/>
</dbReference>
<evidence type="ECO:0000256" key="4">
    <source>
        <dbReference type="SAM" id="MobiDB-lite"/>
    </source>
</evidence>
<dbReference type="STRING" id="188477.A0A433TY83"/>
<dbReference type="AlphaFoldDB" id="A0A433TY83"/>
<accession>A0A433TY83</accession>
<evidence type="ECO:0000256" key="3">
    <source>
        <dbReference type="PROSITE-ProRule" id="PRU00023"/>
    </source>
</evidence>
<feature type="compositionally biased region" description="Basic and acidic residues" evidence="4">
    <location>
        <begin position="332"/>
        <end position="362"/>
    </location>
</feature>
<dbReference type="EMBL" id="RQTK01000135">
    <property type="protein sequence ID" value="RUS86553.1"/>
    <property type="molecule type" value="Genomic_DNA"/>
</dbReference>
<feature type="non-terminal residue" evidence="5">
    <location>
        <position position="1"/>
    </location>
</feature>
<feature type="repeat" description="ANK" evidence="3">
    <location>
        <begin position="1"/>
        <end position="22"/>
    </location>
</feature>
<dbReference type="Pfam" id="PF12796">
    <property type="entry name" value="Ank_2"/>
    <property type="match status" value="2"/>
</dbReference>
<feature type="compositionally biased region" description="Basic and acidic residues" evidence="4">
    <location>
        <begin position="761"/>
        <end position="777"/>
    </location>
</feature>
<feature type="non-terminal residue" evidence="5">
    <location>
        <position position="836"/>
    </location>
</feature>
<evidence type="ECO:0000313" key="5">
    <source>
        <dbReference type="EMBL" id="RUS86553.1"/>
    </source>
</evidence>
<dbReference type="SMART" id="SM00248">
    <property type="entry name" value="ANK"/>
    <property type="match status" value="8"/>
</dbReference>
<gene>
    <name evidence="5" type="ORF">EGW08_005692</name>
</gene>
<dbReference type="PRINTS" id="PR01415">
    <property type="entry name" value="ANKYRIN"/>
</dbReference>
<feature type="repeat" description="ANK" evidence="3">
    <location>
        <begin position="200"/>
        <end position="223"/>
    </location>
</feature>
<feature type="repeat" description="ANK" evidence="3">
    <location>
        <begin position="134"/>
        <end position="166"/>
    </location>
</feature>
<feature type="compositionally biased region" description="Basic and acidic residues" evidence="4">
    <location>
        <begin position="446"/>
        <end position="489"/>
    </location>
</feature>
<protein>
    <submittedName>
        <fullName evidence="5">Uncharacterized protein</fullName>
    </submittedName>
</protein>
<feature type="compositionally biased region" description="Basic residues" evidence="4">
    <location>
        <begin position="720"/>
        <end position="738"/>
    </location>
</feature>
<feature type="compositionally biased region" description="Basic and acidic residues" evidence="4">
    <location>
        <begin position="370"/>
        <end position="395"/>
    </location>
</feature>
<name>A0A433TY83_ELYCH</name>
<keyword evidence="1" id="KW-0677">Repeat</keyword>
<feature type="compositionally biased region" description="Basic and acidic residues" evidence="4">
    <location>
        <begin position="546"/>
        <end position="558"/>
    </location>
</feature>
<dbReference type="PROSITE" id="PS50088">
    <property type="entry name" value="ANK_REPEAT"/>
    <property type="match status" value="5"/>
</dbReference>
<sequence length="836" mass="90549">CGHADVLDLLIENGADVSAPDKHQAFPIHYAAQMMSKGGSATDSEGSLHILKTLLKHKASPEAEDKDKRTPVLWAASAGSSAACRVLVSAGADVNRADKDDLTALHCAASRGHSACVETLVKNCKATVDPVDKNQCTPLFYATTLGHTDCVRSLLSLGADCRHTDTRGRTAAHCATVSGQQDTLDTLRRHKVDLWIRNLKGDLPLHEAAQAGHIDLVQYLLDNPGGHENVVDAGNKEGRTCLHVASLTNNVWLCKLLIERGANVNAIMKNKGKYYSPYDVALIKGHSEAKDFLLQKGGRPASQVTSHAASTIQVRYKYHQNKLSGKRKPKKSNSDDKGKESDPQKLSESKEESEGNNRKEEQRQEEEDKEEKGNEAKCEDREVAVKNDEGNKLEDDSALIVGDNSSPKVKESVKNPEKSQKENVEKTKEKKKASSRVSSGGKDRKKSAEPGKASDQEKSEEIAKTGIEDPDNTDKNDPVSPTKVKESANRPKSGKAVNQSKSRPRESSSSSSPSRSPRRKPASPKYVEKGTQITTGANEVCINGETLEKPHIQEDKALRSAGATKADTRSTERKVPLSPKTIVEDKKALTEVVDARKSQDRKESENSKGGLGKSKKHSSKKSTQDSPTRSGSTSVPSPTAQKVSKSQSHRSSRGRNKSPKGAENSDHQQKPNPEPEGATKNNTDYSSDFESEKSHRSSSSSSSHSSTSDIESSSSERVSKSKIKKSTAKRSKGQRRRQSSSPSHEPYSSDEESNPAKNKKERVGKTDRNKVDSKPNFKESQGTNEKVSVKKNPTSSSKSSTSSKSSKDGEGKVTSQAASKAAPPTEDSATPRTGEE</sequence>
<dbReference type="InterPro" id="IPR036770">
    <property type="entry name" value="Ankyrin_rpt-contain_sf"/>
</dbReference>
<feature type="compositionally biased region" description="Polar residues" evidence="4">
    <location>
        <begin position="624"/>
        <end position="646"/>
    </location>
</feature>
<dbReference type="OrthoDB" id="6161703at2759"/>
<keyword evidence="2 3" id="KW-0040">ANK repeat</keyword>
<feature type="compositionally biased region" description="Basic and acidic residues" evidence="4">
    <location>
        <begin position="566"/>
        <end position="575"/>
    </location>
</feature>
<dbReference type="Gene3D" id="1.25.40.20">
    <property type="entry name" value="Ankyrin repeat-containing domain"/>
    <property type="match status" value="1"/>
</dbReference>
<feature type="compositionally biased region" description="Basic residues" evidence="4">
    <location>
        <begin position="647"/>
        <end position="658"/>
    </location>
</feature>
<feature type="compositionally biased region" description="Polar residues" evidence="4">
    <location>
        <begin position="827"/>
        <end position="836"/>
    </location>
</feature>
<feature type="compositionally biased region" description="Basic and acidic residues" evidence="4">
    <location>
        <begin position="582"/>
        <end position="606"/>
    </location>
</feature>
<feature type="compositionally biased region" description="Low complexity" evidence="4">
    <location>
        <begin position="697"/>
        <end position="716"/>
    </location>
</feature>
<feature type="compositionally biased region" description="Basic residues" evidence="4">
    <location>
        <begin position="318"/>
        <end position="331"/>
    </location>
</feature>
<dbReference type="SUPFAM" id="SSF48403">
    <property type="entry name" value="Ankyrin repeat"/>
    <property type="match status" value="1"/>
</dbReference>
<evidence type="ECO:0000313" key="6">
    <source>
        <dbReference type="Proteomes" id="UP000271974"/>
    </source>
</evidence>
<comment type="caution">
    <text evidence="5">The sequence shown here is derived from an EMBL/GenBank/DDBJ whole genome shotgun (WGS) entry which is preliminary data.</text>
</comment>
<feature type="repeat" description="ANK" evidence="3">
    <location>
        <begin position="237"/>
        <end position="269"/>
    </location>
</feature>